<dbReference type="Gene3D" id="3.90.226.10">
    <property type="entry name" value="2-enoyl-CoA Hydratase, Chain A, domain 1"/>
    <property type="match status" value="1"/>
</dbReference>
<dbReference type="InterPro" id="IPR005151">
    <property type="entry name" value="Tail-specific_protease"/>
</dbReference>
<dbReference type="PANTHER" id="PTHR32060">
    <property type="entry name" value="TAIL-SPECIFIC PROTEASE"/>
    <property type="match status" value="1"/>
</dbReference>
<dbReference type="Pfam" id="PF13180">
    <property type="entry name" value="PDZ_2"/>
    <property type="match status" value="1"/>
</dbReference>
<gene>
    <name evidence="9" type="ORF">AVDCRST_MAG05-4064</name>
</gene>
<dbReference type="NCBIfam" id="TIGR00225">
    <property type="entry name" value="prc"/>
    <property type="match status" value="1"/>
</dbReference>
<dbReference type="GO" id="GO:0030288">
    <property type="term" value="C:outer membrane-bounded periplasmic space"/>
    <property type="evidence" value="ECO:0007669"/>
    <property type="project" value="TreeGrafter"/>
</dbReference>
<evidence type="ECO:0000256" key="1">
    <source>
        <dbReference type="ARBA" id="ARBA00009179"/>
    </source>
</evidence>
<proteinExistence type="inferred from homology"/>
<feature type="domain" description="PDZ" evidence="8">
    <location>
        <begin position="89"/>
        <end position="156"/>
    </location>
</feature>
<evidence type="ECO:0000313" key="9">
    <source>
        <dbReference type="EMBL" id="CAA9527017.1"/>
    </source>
</evidence>
<evidence type="ECO:0000256" key="7">
    <source>
        <dbReference type="SAM" id="SignalP"/>
    </source>
</evidence>
<dbReference type="InterPro" id="IPR036034">
    <property type="entry name" value="PDZ_sf"/>
</dbReference>
<dbReference type="SUPFAM" id="SSF50156">
    <property type="entry name" value="PDZ domain-like"/>
    <property type="match status" value="1"/>
</dbReference>
<evidence type="ECO:0000256" key="6">
    <source>
        <dbReference type="SAM" id="MobiDB-lite"/>
    </source>
</evidence>
<dbReference type="EMBL" id="CADCVM010000445">
    <property type="protein sequence ID" value="CAA9527017.1"/>
    <property type="molecule type" value="Genomic_DNA"/>
</dbReference>
<dbReference type="CDD" id="cd07560">
    <property type="entry name" value="Peptidase_S41_CPP"/>
    <property type="match status" value="1"/>
</dbReference>
<dbReference type="Gene3D" id="2.30.42.10">
    <property type="match status" value="1"/>
</dbReference>
<evidence type="ECO:0000256" key="2">
    <source>
        <dbReference type="ARBA" id="ARBA00022670"/>
    </source>
</evidence>
<feature type="chain" id="PRO_5039422130" evidence="7">
    <location>
        <begin position="18"/>
        <end position="399"/>
    </location>
</feature>
<dbReference type="InterPro" id="IPR004447">
    <property type="entry name" value="Peptidase_S41A"/>
</dbReference>
<dbReference type="PANTHER" id="PTHR32060:SF30">
    <property type="entry name" value="CARBOXY-TERMINAL PROCESSING PROTEASE CTPA"/>
    <property type="match status" value="1"/>
</dbReference>
<keyword evidence="2 5" id="KW-0645">Protease</keyword>
<dbReference type="SUPFAM" id="SSF52096">
    <property type="entry name" value="ClpP/crotonase"/>
    <property type="match status" value="1"/>
</dbReference>
<dbReference type="Pfam" id="PF03572">
    <property type="entry name" value="Peptidase_S41"/>
    <property type="match status" value="1"/>
</dbReference>
<accession>A0A6J4TM76</accession>
<evidence type="ECO:0000259" key="8">
    <source>
        <dbReference type="PROSITE" id="PS50106"/>
    </source>
</evidence>
<evidence type="ECO:0000256" key="5">
    <source>
        <dbReference type="RuleBase" id="RU004404"/>
    </source>
</evidence>
<reference evidence="9" key="1">
    <citation type="submission" date="2020-02" db="EMBL/GenBank/DDBJ databases">
        <authorList>
            <person name="Meier V. D."/>
        </authorList>
    </citation>
    <scope>NUCLEOTIDE SEQUENCE</scope>
    <source>
        <strain evidence="9">AVDCRST_MAG05</strain>
    </source>
</reference>
<dbReference type="SMART" id="SM00228">
    <property type="entry name" value="PDZ"/>
    <property type="match status" value="1"/>
</dbReference>
<keyword evidence="4 5" id="KW-0720">Serine protease</keyword>
<comment type="similarity">
    <text evidence="1 5">Belongs to the peptidase S41A family.</text>
</comment>
<dbReference type="GO" id="GO:0006508">
    <property type="term" value="P:proteolysis"/>
    <property type="evidence" value="ECO:0007669"/>
    <property type="project" value="UniProtKB-KW"/>
</dbReference>
<keyword evidence="3 5" id="KW-0378">Hydrolase</keyword>
<dbReference type="InterPro" id="IPR001478">
    <property type="entry name" value="PDZ"/>
</dbReference>
<feature type="signal peptide" evidence="7">
    <location>
        <begin position="1"/>
        <end position="17"/>
    </location>
</feature>
<name>A0A6J4TM76_9ACTN</name>
<keyword evidence="7" id="KW-0732">Signal</keyword>
<evidence type="ECO:0000256" key="3">
    <source>
        <dbReference type="ARBA" id="ARBA00022801"/>
    </source>
</evidence>
<dbReference type="PROSITE" id="PS50106">
    <property type="entry name" value="PDZ"/>
    <property type="match status" value="1"/>
</dbReference>
<dbReference type="AlphaFoldDB" id="A0A6J4TM76"/>
<dbReference type="Gene3D" id="3.30.750.44">
    <property type="match status" value="1"/>
</dbReference>
<dbReference type="SMART" id="SM00245">
    <property type="entry name" value="TSPc"/>
    <property type="match status" value="1"/>
</dbReference>
<protein>
    <submittedName>
        <fullName evidence="9">Probable carboxy-terminal processing proteinase ctpA</fullName>
    </submittedName>
</protein>
<sequence>MRLLVFVAILAATAAGAFYAGRSQSPATLQEGDQESVELYAEALDVVRDDYVDQGAIDPEKLTHGAIKGMLDTLGDEGHTRFLTPEERERNQEGLSGTYVGIGVQLEARGDDVVVTAPIEGSPAERAGVESGDVVVGVDGEGVRDAPISGIVSKVKGPEGSTVELTVSRDGDERTFDLRREEIDSPAVTWARVPDTDVAHVLLSSFSDDAAGELREAFGEAREAGAERFVLDLRNNPGGRLDQAVEVAGFFLEPGSIAYVRKDASGEREPIEVEGEPGLTDAPLAVLVNNGSASSSEIVAGALRDNDRATVVGQTTFGTGTVLSEFELDDGSSILLGVAEWLTPDGDFIRETGIEPDVKVQPGEGDEPVSPADLREIGREEALERDAQLRTALEELPGQ</sequence>
<organism evidence="9">
    <name type="scientific">uncultured Rubrobacteraceae bacterium</name>
    <dbReference type="NCBI Taxonomy" id="349277"/>
    <lineage>
        <taxon>Bacteria</taxon>
        <taxon>Bacillati</taxon>
        <taxon>Actinomycetota</taxon>
        <taxon>Rubrobacteria</taxon>
        <taxon>Rubrobacterales</taxon>
        <taxon>Rubrobacteraceae</taxon>
        <taxon>environmental samples</taxon>
    </lineage>
</organism>
<dbReference type="InterPro" id="IPR029045">
    <property type="entry name" value="ClpP/crotonase-like_dom_sf"/>
</dbReference>
<dbReference type="GO" id="GO:0007165">
    <property type="term" value="P:signal transduction"/>
    <property type="evidence" value="ECO:0007669"/>
    <property type="project" value="TreeGrafter"/>
</dbReference>
<dbReference type="GO" id="GO:0008236">
    <property type="term" value="F:serine-type peptidase activity"/>
    <property type="evidence" value="ECO:0007669"/>
    <property type="project" value="UniProtKB-KW"/>
</dbReference>
<evidence type="ECO:0000256" key="4">
    <source>
        <dbReference type="ARBA" id="ARBA00022825"/>
    </source>
</evidence>
<feature type="region of interest" description="Disordered" evidence="6">
    <location>
        <begin position="354"/>
        <end position="375"/>
    </location>
</feature>
<dbReference type="GO" id="GO:0004175">
    <property type="term" value="F:endopeptidase activity"/>
    <property type="evidence" value="ECO:0007669"/>
    <property type="project" value="TreeGrafter"/>
</dbReference>